<dbReference type="InterPro" id="IPR032466">
    <property type="entry name" value="Metal_Hydrolase"/>
</dbReference>
<dbReference type="EMBL" id="JAUEII010000068">
    <property type="protein sequence ID" value="MDN0051088.1"/>
    <property type="molecule type" value="Genomic_DNA"/>
</dbReference>
<accession>A0ABT7XAH8</accession>
<keyword evidence="2" id="KW-1185">Reference proteome</keyword>
<gene>
    <name evidence="1" type="ORF">QVO10_17230</name>
</gene>
<dbReference type="SUPFAM" id="SSF51556">
    <property type="entry name" value="Metallo-dependent hydrolases"/>
    <property type="match status" value="1"/>
</dbReference>
<sequence length="784" mass="91267">MYPTLITNFLTDYETLREYERDPSLNAVMPFSQIRRRLIGIARKENPSRNDCFYEGLGEMYLEKYESIAELVWQLPYELARHCLFEKGNHIYVKKERFEEWMELITVIPPSLLLAAFFMDYFSLDGLTDRKSMGEFIGKALSQFAYTAQPIPFLPDLNFLIRETNGLNDLHIHLNGSTESDIIWQYMLHNPLVTLKHYETAYRKDSVKKLGEQIIGNFTPEGLQKRIEHANLLRNRILAYAAVQTGLINAQNALRLNQIYIPEFWGDFKHSLALTPVIDEIMFCMITMSTLRKTNYGLLGSWFHHYLLIKGLIHQFTVMQRSQIGFPQFQLLTENSFRWGVESFYRQRFLQLAGNSAVRYLDMLEGRFSPQDNSVKNHYLISNIIKGFEAAQKDNPLLTGTKLALIAHFIKRKESKDEKSFPIRHRFLRKSLKKKAIALAVLLKSNASTASYIKGIDAAANEMDAGPEVFSHTFRFLKRNGIQHCTYHVGEDFRHLLTGLRTICEAIDFLELQTGDRLGHCTAVGISPDIWRKRVGKTCILPQGEWLDNLVFVWYIIKESQNEQLQPASTAIESQIAEFSYKIYGNSYPPYLLVEAWKLRKYNPILYLEQNAPDIGDDWDWIEPPEEAEKTREKIETHEGLRQIWEIYHRIMGDGSEYDKLIEIETDKMISTTQLYTLQCLILEKMAKEGIVIEALPSSNLCISYYKYLNEYHLERWLNTEQQEVLLPPIVLGTDDPGIFMTNIYNEYARTYLHLETQGRSSSNRIRKVTDLHRDSQTYNFNNA</sequence>
<dbReference type="Gene3D" id="3.20.20.140">
    <property type="entry name" value="Metal-dependent hydrolases"/>
    <property type="match status" value="2"/>
</dbReference>
<evidence type="ECO:0000313" key="2">
    <source>
        <dbReference type="Proteomes" id="UP001167871"/>
    </source>
</evidence>
<dbReference type="PANTHER" id="PTHR11409:SF43">
    <property type="entry name" value="ADENOSINE DEAMINASE"/>
    <property type="match status" value="1"/>
</dbReference>
<proteinExistence type="predicted"/>
<evidence type="ECO:0000313" key="1">
    <source>
        <dbReference type="EMBL" id="MDN0051088.1"/>
    </source>
</evidence>
<organism evidence="1 2">
    <name type="scientific">Bacteroides gallinaceum</name>
    <dbReference type="NCBI Taxonomy" id="1462571"/>
    <lineage>
        <taxon>Bacteria</taxon>
        <taxon>Pseudomonadati</taxon>
        <taxon>Bacteroidota</taxon>
        <taxon>Bacteroidia</taxon>
        <taxon>Bacteroidales</taxon>
        <taxon>Bacteroidaceae</taxon>
        <taxon>Bacteroides</taxon>
    </lineage>
</organism>
<comment type="caution">
    <text evidence="1">The sequence shown here is derived from an EMBL/GenBank/DDBJ whole genome shotgun (WGS) entry which is preliminary data.</text>
</comment>
<dbReference type="Proteomes" id="UP001167871">
    <property type="component" value="Unassembled WGS sequence"/>
</dbReference>
<evidence type="ECO:0008006" key="3">
    <source>
        <dbReference type="Google" id="ProtNLM"/>
    </source>
</evidence>
<dbReference type="RefSeq" id="WP_301935199.1">
    <property type="nucleotide sequence ID" value="NZ_JAUEII010000068.1"/>
</dbReference>
<dbReference type="PANTHER" id="PTHR11409">
    <property type="entry name" value="ADENOSINE DEAMINASE"/>
    <property type="match status" value="1"/>
</dbReference>
<dbReference type="InterPro" id="IPR006330">
    <property type="entry name" value="Ado/ade_deaminase"/>
</dbReference>
<reference evidence="1" key="2">
    <citation type="submission" date="2024-05" db="EMBL/GenBank/DDBJ databases">
        <title>Identification and characterization of horizontal gene transfer across gut microbiota members of farm animals based on homology search.</title>
        <authorList>
            <person name="Schwarzerova J."/>
            <person name="Nykrynova M."/>
            <person name="Jureckova K."/>
            <person name="Cejkova D."/>
            <person name="Rychlik I."/>
        </authorList>
    </citation>
    <scope>NUCLEOTIDE SEQUENCE</scope>
    <source>
        <strain evidence="1">84_SSukc20</strain>
    </source>
</reference>
<protein>
    <recommendedName>
        <fullName evidence="3">Adenosine deaminase</fullName>
    </recommendedName>
</protein>
<name>A0ABT7XAH8_9BACE</name>
<reference evidence="1" key="1">
    <citation type="submission" date="2023-06" db="EMBL/GenBank/DDBJ databases">
        <authorList>
            <person name="Zeman M."/>
            <person name="Kubasova T."/>
            <person name="Jahodarova E."/>
            <person name="Nykrynova M."/>
            <person name="Rychlik I."/>
        </authorList>
    </citation>
    <scope>NUCLEOTIDE SEQUENCE</scope>
    <source>
        <strain evidence="1">84_SSukc20</strain>
    </source>
</reference>